<dbReference type="AlphaFoldDB" id="A0A7V8NNR0"/>
<name>A0A7V8NNR0_9BACT</name>
<comment type="caution">
    <text evidence="2">The sequence shown here is derived from an EMBL/GenBank/DDBJ whole genome shotgun (WGS) entry which is preliminary data.</text>
</comment>
<sequence length="140" mass="15479">MKSLYLRLAGIFLLGLVVLLASAAFGQKESSGSSTNNKTNFQKGQLLKIDYVPDLGKTSEKAAYLFTIQDGASQYVGHYTLNYFQHDRSKAMTKGEAVEYRIDGKHLIVKTPNDEEIKMRLCDQKANCVKCGSAVFCGVE</sequence>
<accession>A0A7V8NNR0</accession>
<organism evidence="2 3">
    <name type="scientific">Candidatus Acidiferrum panamense</name>
    <dbReference type="NCBI Taxonomy" id="2741543"/>
    <lineage>
        <taxon>Bacteria</taxon>
        <taxon>Pseudomonadati</taxon>
        <taxon>Acidobacteriota</taxon>
        <taxon>Terriglobia</taxon>
        <taxon>Candidatus Acidiferrales</taxon>
        <taxon>Candidatus Acidiferrum</taxon>
    </lineage>
</organism>
<keyword evidence="3" id="KW-1185">Reference proteome</keyword>
<proteinExistence type="predicted"/>
<dbReference type="Proteomes" id="UP000567293">
    <property type="component" value="Unassembled WGS sequence"/>
</dbReference>
<gene>
    <name evidence="2" type="ORF">HRJ53_06950</name>
</gene>
<reference evidence="2" key="1">
    <citation type="submission" date="2020-06" db="EMBL/GenBank/DDBJ databases">
        <title>Legume-microbial interactions unlock mineral nutrients during tropical forest succession.</title>
        <authorList>
            <person name="Epihov D.Z."/>
        </authorList>
    </citation>
    <scope>NUCLEOTIDE SEQUENCE [LARGE SCALE GENOMIC DNA]</scope>
    <source>
        <strain evidence="2">Pan2503</strain>
    </source>
</reference>
<feature type="chain" id="PRO_5030523214" evidence="1">
    <location>
        <begin position="24"/>
        <end position="140"/>
    </location>
</feature>
<evidence type="ECO:0000256" key="1">
    <source>
        <dbReference type="SAM" id="SignalP"/>
    </source>
</evidence>
<keyword evidence="1" id="KW-0732">Signal</keyword>
<dbReference type="EMBL" id="JACDQQ010000677">
    <property type="protein sequence ID" value="MBA0084714.1"/>
    <property type="molecule type" value="Genomic_DNA"/>
</dbReference>
<evidence type="ECO:0000313" key="2">
    <source>
        <dbReference type="EMBL" id="MBA0084714.1"/>
    </source>
</evidence>
<evidence type="ECO:0000313" key="3">
    <source>
        <dbReference type="Proteomes" id="UP000567293"/>
    </source>
</evidence>
<protein>
    <submittedName>
        <fullName evidence="2">Uncharacterized protein</fullName>
    </submittedName>
</protein>
<feature type="signal peptide" evidence="1">
    <location>
        <begin position="1"/>
        <end position="23"/>
    </location>
</feature>